<dbReference type="FunFam" id="3.40.50.300:FF:000204">
    <property type="entry name" value="Translation elongation factor Tu"/>
    <property type="match status" value="1"/>
</dbReference>
<comment type="similarity">
    <text evidence="2">Belongs to the TRAFAC class translation factor GTPase superfamily. Classic translation factor GTPase family. EF-Tu/EF-1A subfamily.</text>
</comment>
<protein>
    <recommendedName>
        <fullName evidence="11">Tr-type G domain-containing protein</fullName>
    </recommendedName>
</protein>
<comment type="catalytic activity">
    <reaction evidence="9">
        <text>GTP + H2O = GDP + phosphate + H(+)</text>
        <dbReference type="Rhea" id="RHEA:19669"/>
        <dbReference type="ChEBI" id="CHEBI:15377"/>
        <dbReference type="ChEBI" id="CHEBI:15378"/>
        <dbReference type="ChEBI" id="CHEBI:37565"/>
        <dbReference type="ChEBI" id="CHEBI:43474"/>
        <dbReference type="ChEBI" id="CHEBI:58189"/>
    </reaction>
    <physiologicalReaction direction="left-to-right" evidence="9">
        <dbReference type="Rhea" id="RHEA:19670"/>
    </physiologicalReaction>
</comment>
<evidence type="ECO:0000256" key="5">
    <source>
        <dbReference type="ARBA" id="ARBA00022741"/>
    </source>
</evidence>
<keyword evidence="6" id="KW-0378">Hydrolase</keyword>
<dbReference type="EMBL" id="JAUCMV010000001">
    <property type="protein sequence ID" value="KAK0425357.1"/>
    <property type="molecule type" value="Genomic_DNA"/>
</dbReference>
<dbReference type="PANTHER" id="PTHR23115">
    <property type="entry name" value="TRANSLATION FACTOR"/>
    <property type="match status" value="1"/>
</dbReference>
<evidence type="ECO:0000256" key="3">
    <source>
        <dbReference type="ARBA" id="ARBA00022490"/>
    </source>
</evidence>
<dbReference type="GO" id="GO:0005737">
    <property type="term" value="C:cytoplasm"/>
    <property type="evidence" value="ECO:0007669"/>
    <property type="project" value="UniProtKB-SubCell"/>
</dbReference>
<dbReference type="InterPro" id="IPR050100">
    <property type="entry name" value="TRAFAC_GTPase_members"/>
</dbReference>
<evidence type="ECO:0000256" key="10">
    <source>
        <dbReference type="SAM" id="MobiDB-lite"/>
    </source>
</evidence>
<dbReference type="GO" id="GO:0005525">
    <property type="term" value="F:GTP binding"/>
    <property type="evidence" value="ECO:0007669"/>
    <property type="project" value="UniProtKB-KW"/>
</dbReference>
<evidence type="ECO:0000256" key="6">
    <source>
        <dbReference type="ARBA" id="ARBA00022801"/>
    </source>
</evidence>
<feature type="compositionally biased region" description="Acidic residues" evidence="10">
    <location>
        <begin position="12"/>
        <end position="23"/>
    </location>
</feature>
<dbReference type="InterPro" id="IPR009000">
    <property type="entry name" value="Transl_B-barrel_sf"/>
</dbReference>
<dbReference type="InterPro" id="IPR027417">
    <property type="entry name" value="P-loop_NTPase"/>
</dbReference>
<feature type="region of interest" description="Disordered" evidence="10">
    <location>
        <begin position="1"/>
        <end position="23"/>
    </location>
</feature>
<evidence type="ECO:0000256" key="8">
    <source>
        <dbReference type="ARBA" id="ARBA00023134"/>
    </source>
</evidence>
<evidence type="ECO:0000256" key="7">
    <source>
        <dbReference type="ARBA" id="ARBA00022917"/>
    </source>
</evidence>
<organism evidence="12 13">
    <name type="scientific">Steinernema hermaphroditum</name>
    <dbReference type="NCBI Taxonomy" id="289476"/>
    <lineage>
        <taxon>Eukaryota</taxon>
        <taxon>Metazoa</taxon>
        <taxon>Ecdysozoa</taxon>
        <taxon>Nematoda</taxon>
        <taxon>Chromadorea</taxon>
        <taxon>Rhabditida</taxon>
        <taxon>Tylenchina</taxon>
        <taxon>Panagrolaimomorpha</taxon>
        <taxon>Strongyloidoidea</taxon>
        <taxon>Steinernematidae</taxon>
        <taxon>Steinernema</taxon>
    </lineage>
</organism>
<dbReference type="InterPro" id="IPR000795">
    <property type="entry name" value="T_Tr_GTP-bd_dom"/>
</dbReference>
<proteinExistence type="inferred from homology"/>
<name>A0AA39M8X4_9BILA</name>
<evidence type="ECO:0000313" key="13">
    <source>
        <dbReference type="Proteomes" id="UP001175271"/>
    </source>
</evidence>
<feature type="region of interest" description="Disordered" evidence="10">
    <location>
        <begin position="138"/>
        <end position="162"/>
    </location>
</feature>
<gene>
    <name evidence="12" type="ORF">QR680_009159</name>
</gene>
<dbReference type="CDD" id="cd01883">
    <property type="entry name" value="EF1_alpha"/>
    <property type="match status" value="1"/>
</dbReference>
<dbReference type="AlphaFoldDB" id="A0AA39M8X4"/>
<sequence>MSRHRNIRNLDFDDEIGSDEDADYYGRSYDEDMALSPNSARFIYRRDGENPYFRHESESIPEESFHETHNYHEDTFQFEDERIKVDEPKTEVKVPVTNVTSVSSSIAKFTLGGSGSSTPEKSAKVLPEPVNPVIQQLRVSETPRTRNGSKSPTRGPEGIKLNLSTQSLSALLTSTPYKKRQRPEGGKENLNLVIVGHVDAGKSTLMGHLLLQLGFVEQRVINKYKHEASKLGKGSFAFAWVLDETEEERERGVTMDIARTYFETTNKKVVLLDAPGHKDFIPNMITGASQADAALLVVNATRGEFETGFDQGGQTREHVMLLRSFGVTRVAVAINKMDTVRWSEGRFNEIVAKMKQFLMKQAGFPNVHFVPLSGLDGINLTKRPGTAAPLTTWYNGPTLVEVIDGLPSAEHSVEAPLRVVISDVVKSSDTAIQVCAKVEGGHIEAGDRVIILPGIVPATVKQACCENSESTNEVCFAGDQCLITLSGQFEADSITSGHVISRGGEDCLKPGTHFLVRIVTFNITIPFLKGTRAELFAHSMCCTSTISKLVATLNKSNGEVIKQKPRCINRHTSGLIEIKTEVPIALEAYKSCKTLGRITLRDKGETVAAGIIEQVLK</sequence>
<dbReference type="GO" id="GO:0003924">
    <property type="term" value="F:GTPase activity"/>
    <property type="evidence" value="ECO:0007669"/>
    <property type="project" value="InterPro"/>
</dbReference>
<dbReference type="Proteomes" id="UP001175271">
    <property type="component" value="Unassembled WGS sequence"/>
</dbReference>
<evidence type="ECO:0000256" key="9">
    <source>
        <dbReference type="ARBA" id="ARBA00049117"/>
    </source>
</evidence>
<keyword evidence="8" id="KW-0342">GTP-binding</keyword>
<comment type="caution">
    <text evidence="12">The sequence shown here is derived from an EMBL/GenBank/DDBJ whole genome shotgun (WGS) entry which is preliminary data.</text>
</comment>
<dbReference type="Gene3D" id="3.40.50.300">
    <property type="entry name" value="P-loop containing nucleotide triphosphate hydrolases"/>
    <property type="match status" value="1"/>
</dbReference>
<dbReference type="SUPFAM" id="SSF50465">
    <property type="entry name" value="EF-Tu/eEF-1alpha/eIF2-gamma C-terminal domain"/>
    <property type="match status" value="1"/>
</dbReference>
<dbReference type="Pfam" id="PF22594">
    <property type="entry name" value="GTP-eEF1A_C"/>
    <property type="match status" value="1"/>
</dbReference>
<keyword evidence="13" id="KW-1185">Reference proteome</keyword>
<dbReference type="CDD" id="cd04093">
    <property type="entry name" value="HBS1_C_III"/>
    <property type="match status" value="1"/>
</dbReference>
<dbReference type="InterPro" id="IPR054696">
    <property type="entry name" value="GTP-eEF1A_C"/>
</dbReference>
<evidence type="ECO:0000256" key="2">
    <source>
        <dbReference type="ARBA" id="ARBA00007249"/>
    </source>
</evidence>
<evidence type="ECO:0000259" key="11">
    <source>
        <dbReference type="PROSITE" id="PS51722"/>
    </source>
</evidence>
<dbReference type="FunFam" id="2.40.30.10:FF:000070">
    <property type="entry name" value="Translation elongation factor EF-1 subunit"/>
    <property type="match status" value="1"/>
</dbReference>
<keyword evidence="5" id="KW-0547">Nucleotide-binding</keyword>
<dbReference type="GO" id="GO:0006412">
    <property type="term" value="P:translation"/>
    <property type="evidence" value="ECO:0007669"/>
    <property type="project" value="UniProtKB-KW"/>
</dbReference>
<dbReference type="SUPFAM" id="SSF52540">
    <property type="entry name" value="P-loop containing nucleoside triphosphate hydrolases"/>
    <property type="match status" value="1"/>
</dbReference>
<feature type="domain" description="Tr-type G" evidence="11">
    <location>
        <begin position="187"/>
        <end position="417"/>
    </location>
</feature>
<dbReference type="PRINTS" id="PR00315">
    <property type="entry name" value="ELONGATNFCT"/>
</dbReference>
<reference evidence="12" key="1">
    <citation type="submission" date="2023-06" db="EMBL/GenBank/DDBJ databases">
        <title>Genomic analysis of the entomopathogenic nematode Steinernema hermaphroditum.</title>
        <authorList>
            <person name="Schwarz E.M."/>
            <person name="Heppert J.K."/>
            <person name="Baniya A."/>
            <person name="Schwartz H.T."/>
            <person name="Tan C.-H."/>
            <person name="Antoshechkin I."/>
            <person name="Sternberg P.W."/>
            <person name="Goodrich-Blair H."/>
            <person name="Dillman A.R."/>
        </authorList>
    </citation>
    <scope>NUCLEOTIDE SEQUENCE</scope>
    <source>
        <strain evidence="12">PS9179</strain>
        <tissue evidence="12">Whole animal</tissue>
    </source>
</reference>
<evidence type="ECO:0000256" key="1">
    <source>
        <dbReference type="ARBA" id="ARBA00004496"/>
    </source>
</evidence>
<keyword evidence="7" id="KW-0648">Protein biosynthesis</keyword>
<comment type="subcellular location">
    <subcellularLocation>
        <location evidence="1">Cytoplasm</location>
    </subcellularLocation>
</comment>
<accession>A0AA39M8X4</accession>
<keyword evidence="3" id="KW-0963">Cytoplasm</keyword>
<dbReference type="PROSITE" id="PS51722">
    <property type="entry name" value="G_TR_2"/>
    <property type="match status" value="1"/>
</dbReference>
<dbReference type="InterPro" id="IPR009001">
    <property type="entry name" value="Transl_elong_EF1A/Init_IF2_C"/>
</dbReference>
<keyword evidence="4" id="KW-0597">Phosphoprotein</keyword>
<evidence type="ECO:0000313" key="12">
    <source>
        <dbReference type="EMBL" id="KAK0425357.1"/>
    </source>
</evidence>
<dbReference type="Pfam" id="PF00009">
    <property type="entry name" value="GTP_EFTU"/>
    <property type="match status" value="1"/>
</dbReference>
<dbReference type="Gene3D" id="2.40.30.10">
    <property type="entry name" value="Translation factors"/>
    <property type="match status" value="2"/>
</dbReference>
<dbReference type="SUPFAM" id="SSF50447">
    <property type="entry name" value="Translation proteins"/>
    <property type="match status" value="1"/>
</dbReference>
<evidence type="ECO:0000256" key="4">
    <source>
        <dbReference type="ARBA" id="ARBA00022553"/>
    </source>
</evidence>